<dbReference type="Gene3D" id="1.20.1250.20">
    <property type="entry name" value="MFS general substrate transporter like domains"/>
    <property type="match status" value="2"/>
</dbReference>
<evidence type="ECO:0000313" key="6">
    <source>
        <dbReference type="EMBL" id="VDP14546.1"/>
    </source>
</evidence>
<proteinExistence type="predicted"/>
<organism evidence="8">
    <name type="scientific">Onchocerca flexuosa</name>
    <dbReference type="NCBI Taxonomy" id="387005"/>
    <lineage>
        <taxon>Eukaryota</taxon>
        <taxon>Metazoa</taxon>
        <taxon>Ecdysozoa</taxon>
        <taxon>Nematoda</taxon>
        <taxon>Chromadorea</taxon>
        <taxon>Rhabditida</taxon>
        <taxon>Spirurina</taxon>
        <taxon>Spiruromorpha</taxon>
        <taxon>Filarioidea</taxon>
        <taxon>Onchocercidae</taxon>
        <taxon>Onchocerca</taxon>
    </lineage>
</organism>
<keyword evidence="3 5" id="KW-1133">Transmembrane helix</keyword>
<name>A0A183I1Y0_9BILA</name>
<dbReference type="PANTHER" id="PTHR10924">
    <property type="entry name" value="MAJOR FACILITATOR SUPERFAMILY PROTEIN-RELATED"/>
    <property type="match status" value="1"/>
</dbReference>
<keyword evidence="7" id="KW-1185">Reference proteome</keyword>
<dbReference type="InterPro" id="IPR049680">
    <property type="entry name" value="FLVCR1-2_SLC49-like"/>
</dbReference>
<sequence>MAEDTENLQSKISDSNEFAALSFKNEASKVKIVGDTEDESKDGVINIEPKYASKLIGMVSEVDPAEHRTSYQVYPQRWIVLAVVALLNNSNTMSWIAFASISNYVDTFYGMNKAANWFSLIFIICTIPIGLFGIWMSSSFGLRFAILIAAWTNGIGSAIRLISSFLPLQIRFPVGIFGQAIAACAYPFIMFLPPKVAGSWFAENQRALATTIGIMANPLGVLMANVLSPQIVGSSKDVLIVNVITFVPSFVACLIATFCVTRSEPRIPPSQSAAQTQMPFFPGIKQCFTNKAYILLLIVMGGGIGMFNCLYTVIQQMFCATGYSNSFSGLCAALMIIGGVFGATISGIFVDRTKLYEETMKVCMSVAVIFGVIFLQVVFLYSKNTPKRKISRKICYDFHEQNLALHPGLIIYLVITAFLFGVFGLASYPVGLELASECSFPVSETTSSGFIVLSGQIHSIIYVAIMSLLARPLKPAYKNIQVCSVEDETNSTAVPQDSSMSVIVLSSIAALLAVVLVILFKPTYKRMRAEKNSLLVTNGKETNESRQLNDLNRIKDEALIPLAVQQ</sequence>
<dbReference type="EMBL" id="UZAJ01040370">
    <property type="protein sequence ID" value="VDP14546.1"/>
    <property type="molecule type" value="Genomic_DNA"/>
</dbReference>
<evidence type="ECO:0000256" key="3">
    <source>
        <dbReference type="ARBA" id="ARBA00022989"/>
    </source>
</evidence>
<feature type="transmembrane region" description="Helical" evidence="5">
    <location>
        <begin position="326"/>
        <end position="350"/>
    </location>
</feature>
<feature type="transmembrane region" description="Helical" evidence="5">
    <location>
        <begin position="172"/>
        <end position="194"/>
    </location>
</feature>
<feature type="transmembrane region" description="Helical" evidence="5">
    <location>
        <begin position="409"/>
        <end position="428"/>
    </location>
</feature>
<dbReference type="GO" id="GO:0016020">
    <property type="term" value="C:membrane"/>
    <property type="evidence" value="ECO:0007669"/>
    <property type="project" value="UniProtKB-SubCell"/>
</dbReference>
<feature type="transmembrane region" description="Helical" evidence="5">
    <location>
        <begin position="292"/>
        <end position="314"/>
    </location>
</feature>
<reference evidence="6 7" key="2">
    <citation type="submission" date="2018-11" db="EMBL/GenBank/DDBJ databases">
        <authorList>
            <consortium name="Pathogen Informatics"/>
        </authorList>
    </citation>
    <scope>NUCLEOTIDE SEQUENCE [LARGE SCALE GENOMIC DNA]</scope>
</reference>
<feature type="transmembrane region" description="Helical" evidence="5">
    <location>
        <begin position="500"/>
        <end position="520"/>
    </location>
</feature>
<keyword evidence="2 5" id="KW-0812">Transmembrane</keyword>
<dbReference type="Pfam" id="PF07690">
    <property type="entry name" value="MFS_1"/>
    <property type="match status" value="1"/>
</dbReference>
<evidence type="ECO:0000313" key="8">
    <source>
        <dbReference type="WBParaSite" id="OFLC_0001374301-mRNA-1"/>
    </source>
</evidence>
<dbReference type="AlphaFoldDB" id="A0A183I1Y0"/>
<protein>
    <submittedName>
        <fullName evidence="8">MFS domain-containing protein</fullName>
    </submittedName>
</protein>
<dbReference type="Proteomes" id="UP000267606">
    <property type="component" value="Unassembled WGS sequence"/>
</dbReference>
<dbReference type="CDD" id="cd17399">
    <property type="entry name" value="MFS_MFSD7"/>
    <property type="match status" value="1"/>
</dbReference>
<comment type="subcellular location">
    <subcellularLocation>
        <location evidence="1">Membrane</location>
        <topology evidence="1">Multi-pass membrane protein</topology>
    </subcellularLocation>
</comment>
<evidence type="ECO:0000256" key="5">
    <source>
        <dbReference type="SAM" id="Phobius"/>
    </source>
</evidence>
<feature type="transmembrane region" description="Helical" evidence="5">
    <location>
        <begin position="117"/>
        <end position="137"/>
    </location>
</feature>
<evidence type="ECO:0000256" key="2">
    <source>
        <dbReference type="ARBA" id="ARBA00022692"/>
    </source>
</evidence>
<feature type="transmembrane region" description="Helical" evidence="5">
    <location>
        <begin position="239"/>
        <end position="260"/>
    </location>
</feature>
<dbReference type="InterPro" id="IPR011701">
    <property type="entry name" value="MFS"/>
</dbReference>
<evidence type="ECO:0000256" key="1">
    <source>
        <dbReference type="ARBA" id="ARBA00004141"/>
    </source>
</evidence>
<feature type="transmembrane region" description="Helical" evidence="5">
    <location>
        <begin position="78"/>
        <end position="97"/>
    </location>
</feature>
<dbReference type="InterPro" id="IPR036259">
    <property type="entry name" value="MFS_trans_sf"/>
</dbReference>
<dbReference type="PANTHER" id="PTHR10924:SF6">
    <property type="entry name" value="SOLUTE CARRIER FAMILY 49 MEMBER A3"/>
    <property type="match status" value="1"/>
</dbReference>
<feature type="transmembrane region" description="Helical" evidence="5">
    <location>
        <begin position="206"/>
        <end position="227"/>
    </location>
</feature>
<keyword evidence="4 5" id="KW-0472">Membrane</keyword>
<evidence type="ECO:0000256" key="4">
    <source>
        <dbReference type="ARBA" id="ARBA00023136"/>
    </source>
</evidence>
<dbReference type="WBParaSite" id="OFLC_0001374301-mRNA-1">
    <property type="protein sequence ID" value="OFLC_0001374301-mRNA-1"/>
    <property type="gene ID" value="OFLC_0001374301"/>
</dbReference>
<gene>
    <name evidence="6" type="ORF">OFLC_LOCUS13742</name>
</gene>
<dbReference type="SUPFAM" id="SSF103473">
    <property type="entry name" value="MFS general substrate transporter"/>
    <property type="match status" value="1"/>
</dbReference>
<evidence type="ECO:0000313" key="7">
    <source>
        <dbReference type="Proteomes" id="UP000267606"/>
    </source>
</evidence>
<dbReference type="GO" id="GO:0022857">
    <property type="term" value="F:transmembrane transporter activity"/>
    <property type="evidence" value="ECO:0007669"/>
    <property type="project" value="InterPro"/>
</dbReference>
<reference evidence="8" key="1">
    <citation type="submission" date="2016-06" db="UniProtKB">
        <authorList>
            <consortium name="WormBaseParasite"/>
        </authorList>
    </citation>
    <scope>IDENTIFICATION</scope>
</reference>
<feature type="transmembrane region" description="Helical" evidence="5">
    <location>
        <begin position="362"/>
        <end position="382"/>
    </location>
</feature>
<accession>A0A183I1Y0</accession>
<feature type="transmembrane region" description="Helical" evidence="5">
    <location>
        <begin position="144"/>
        <end position="166"/>
    </location>
</feature>
<dbReference type="STRING" id="387005.A0A183I1Y0"/>